<proteinExistence type="predicted"/>
<name>A0A1R1EZB7_9BACL</name>
<keyword evidence="1 2" id="KW-0238">DNA-binding</keyword>
<keyword evidence="5" id="KW-1185">Reference proteome</keyword>
<evidence type="ECO:0000313" key="5">
    <source>
        <dbReference type="Proteomes" id="UP000187172"/>
    </source>
</evidence>
<dbReference type="EMBL" id="MRTP01000001">
    <property type="protein sequence ID" value="OMF57141.1"/>
    <property type="molecule type" value="Genomic_DNA"/>
</dbReference>
<dbReference type="InterPro" id="IPR050624">
    <property type="entry name" value="HTH-type_Tx_Regulator"/>
</dbReference>
<accession>A0A1R1EZB7</accession>
<comment type="caution">
    <text evidence="4">The sequence shown here is derived from an EMBL/GenBank/DDBJ whole genome shotgun (WGS) entry which is preliminary data.</text>
</comment>
<dbReference type="PANTHER" id="PTHR43479:SF7">
    <property type="entry name" value="TETR-FAMILY TRANSCRIPTIONAL REGULATOR"/>
    <property type="match status" value="1"/>
</dbReference>
<dbReference type="Pfam" id="PF00440">
    <property type="entry name" value="TetR_N"/>
    <property type="match status" value="1"/>
</dbReference>
<evidence type="ECO:0000256" key="1">
    <source>
        <dbReference type="ARBA" id="ARBA00023125"/>
    </source>
</evidence>
<dbReference type="InterPro" id="IPR009057">
    <property type="entry name" value="Homeodomain-like_sf"/>
</dbReference>
<dbReference type="AlphaFoldDB" id="A0A1R1EZB7"/>
<dbReference type="PROSITE" id="PS50977">
    <property type="entry name" value="HTH_TETR_2"/>
    <property type="match status" value="1"/>
</dbReference>
<dbReference type="PANTHER" id="PTHR43479">
    <property type="entry name" value="ACREF/ENVCD OPERON REPRESSOR-RELATED"/>
    <property type="match status" value="1"/>
</dbReference>
<evidence type="ECO:0000256" key="2">
    <source>
        <dbReference type="PROSITE-ProRule" id="PRU00335"/>
    </source>
</evidence>
<evidence type="ECO:0000313" key="4">
    <source>
        <dbReference type="EMBL" id="OMF57141.1"/>
    </source>
</evidence>
<sequence>MVNQQDPRVLRTRQLIREAFRELLRKKDFDSITINDIAQRATINRATFYAHYEDKYALLEEITEQAFRDRIPDQVLNARDFTDEICDGLIMMTYHYIMDFYQIYRMDSKPIASLVDEKIKQLLQQSIENILRRGNLHFMEDRQTKIISAMTASAIYGAAHAWLTVGENDRTDLLVGIVRPYVMNGLDLPKAP</sequence>
<feature type="domain" description="HTH tetR-type" evidence="3">
    <location>
        <begin position="10"/>
        <end position="70"/>
    </location>
</feature>
<dbReference type="Gene3D" id="1.10.357.10">
    <property type="entry name" value="Tetracycline Repressor, domain 2"/>
    <property type="match status" value="1"/>
</dbReference>
<dbReference type="STRING" id="297318.BK138_00460"/>
<organism evidence="4 5">
    <name type="scientific">Paenibacillus rhizosphaerae</name>
    <dbReference type="NCBI Taxonomy" id="297318"/>
    <lineage>
        <taxon>Bacteria</taxon>
        <taxon>Bacillati</taxon>
        <taxon>Bacillota</taxon>
        <taxon>Bacilli</taxon>
        <taxon>Bacillales</taxon>
        <taxon>Paenibacillaceae</taxon>
        <taxon>Paenibacillus</taxon>
    </lineage>
</organism>
<gene>
    <name evidence="4" type="ORF">BK138_00460</name>
</gene>
<dbReference type="RefSeq" id="WP_076164557.1">
    <property type="nucleotide sequence ID" value="NZ_MRTP01000001.1"/>
</dbReference>
<dbReference type="Proteomes" id="UP000187172">
    <property type="component" value="Unassembled WGS sequence"/>
</dbReference>
<dbReference type="InterPro" id="IPR001647">
    <property type="entry name" value="HTH_TetR"/>
</dbReference>
<reference evidence="4 5" key="1">
    <citation type="submission" date="2016-11" db="EMBL/GenBank/DDBJ databases">
        <title>Paenibacillus species isolates.</title>
        <authorList>
            <person name="Beno S.M."/>
        </authorList>
    </citation>
    <scope>NUCLEOTIDE SEQUENCE [LARGE SCALE GENOMIC DNA]</scope>
    <source>
        <strain evidence="4 5">FSL R5-0378</strain>
    </source>
</reference>
<dbReference type="SUPFAM" id="SSF46689">
    <property type="entry name" value="Homeodomain-like"/>
    <property type="match status" value="1"/>
</dbReference>
<protein>
    <submittedName>
        <fullName evidence="4">TetR family transcriptional regulator</fullName>
    </submittedName>
</protein>
<feature type="DNA-binding region" description="H-T-H motif" evidence="2">
    <location>
        <begin position="33"/>
        <end position="52"/>
    </location>
</feature>
<dbReference type="GO" id="GO:0003677">
    <property type="term" value="F:DNA binding"/>
    <property type="evidence" value="ECO:0007669"/>
    <property type="project" value="UniProtKB-UniRule"/>
</dbReference>
<evidence type="ECO:0000259" key="3">
    <source>
        <dbReference type="PROSITE" id="PS50977"/>
    </source>
</evidence>